<dbReference type="Proteomes" id="UP000321523">
    <property type="component" value="Unassembled WGS sequence"/>
</dbReference>
<evidence type="ECO:0000313" key="6">
    <source>
        <dbReference type="EMBL" id="GEO38771.1"/>
    </source>
</evidence>
<evidence type="ECO:0000259" key="5">
    <source>
        <dbReference type="PROSITE" id="PS50977"/>
    </source>
</evidence>
<dbReference type="PANTHER" id="PTHR47506:SF3">
    <property type="entry name" value="HTH-TYPE TRANSCRIPTIONAL REGULATOR LMRA"/>
    <property type="match status" value="1"/>
</dbReference>
<dbReference type="InterPro" id="IPR001647">
    <property type="entry name" value="HTH_TetR"/>
</dbReference>
<evidence type="ECO:0000256" key="1">
    <source>
        <dbReference type="ARBA" id="ARBA00023015"/>
    </source>
</evidence>
<dbReference type="SUPFAM" id="SSF48498">
    <property type="entry name" value="Tetracyclin repressor-like, C-terminal domain"/>
    <property type="match status" value="1"/>
</dbReference>
<evidence type="ECO:0000313" key="7">
    <source>
        <dbReference type="Proteomes" id="UP000321523"/>
    </source>
</evidence>
<dbReference type="GO" id="GO:0003677">
    <property type="term" value="F:DNA binding"/>
    <property type="evidence" value="ECO:0007669"/>
    <property type="project" value="UniProtKB-UniRule"/>
</dbReference>
<organism evidence="6 7">
    <name type="scientific">Skermanella aerolata</name>
    <dbReference type="NCBI Taxonomy" id="393310"/>
    <lineage>
        <taxon>Bacteria</taxon>
        <taxon>Pseudomonadati</taxon>
        <taxon>Pseudomonadota</taxon>
        <taxon>Alphaproteobacteria</taxon>
        <taxon>Rhodospirillales</taxon>
        <taxon>Azospirillaceae</taxon>
        <taxon>Skermanella</taxon>
    </lineage>
</organism>
<keyword evidence="7" id="KW-1185">Reference proteome</keyword>
<dbReference type="Pfam" id="PF16925">
    <property type="entry name" value="TetR_C_13"/>
    <property type="match status" value="1"/>
</dbReference>
<dbReference type="OrthoDB" id="9787680at2"/>
<name>A0A512DQL1_9PROT</name>
<dbReference type="PRINTS" id="PR00455">
    <property type="entry name" value="HTHTETR"/>
</dbReference>
<dbReference type="InterPro" id="IPR009057">
    <property type="entry name" value="Homeodomain-like_sf"/>
</dbReference>
<evidence type="ECO:0000256" key="3">
    <source>
        <dbReference type="ARBA" id="ARBA00023163"/>
    </source>
</evidence>
<dbReference type="EMBL" id="BJYZ01000013">
    <property type="protein sequence ID" value="GEO38771.1"/>
    <property type="molecule type" value="Genomic_DNA"/>
</dbReference>
<comment type="caution">
    <text evidence="6">The sequence shown here is derived from an EMBL/GenBank/DDBJ whole genome shotgun (WGS) entry which is preliminary data.</text>
</comment>
<evidence type="ECO:0000256" key="2">
    <source>
        <dbReference type="ARBA" id="ARBA00023125"/>
    </source>
</evidence>
<dbReference type="AlphaFoldDB" id="A0A512DQL1"/>
<keyword evidence="2 4" id="KW-0238">DNA-binding</keyword>
<evidence type="ECO:0000256" key="4">
    <source>
        <dbReference type="PROSITE-ProRule" id="PRU00335"/>
    </source>
</evidence>
<sequence length="204" mass="22153">MEKKQLTPKPGDRLLNTATRLFCLHGINATGIDRILAEAGVAKMTLYNQFGSKEGLVFAVLEREGEAWRSWFQTAVDQLAGSPAEKLVGIFEVLENWFQQDGFYGCAFINAVAEHNKEDPRIRSLAMAHKRKVLAVIRSLADQAGVTDPEAVTESIGILVDGAIIAAVITGTSEHARHGADAVRMILKSQLPLRQSAPSHAHAA</sequence>
<reference evidence="6 7" key="1">
    <citation type="submission" date="2019-07" db="EMBL/GenBank/DDBJ databases">
        <title>Whole genome shotgun sequence of Skermanella aerolata NBRC 106429.</title>
        <authorList>
            <person name="Hosoyama A."/>
            <person name="Uohara A."/>
            <person name="Ohji S."/>
            <person name="Ichikawa N."/>
        </authorList>
    </citation>
    <scope>NUCLEOTIDE SEQUENCE [LARGE SCALE GENOMIC DNA]</scope>
    <source>
        <strain evidence="6 7">NBRC 106429</strain>
    </source>
</reference>
<protein>
    <recommendedName>
        <fullName evidence="5">HTH tetR-type domain-containing protein</fullName>
    </recommendedName>
</protein>
<dbReference type="InterPro" id="IPR011075">
    <property type="entry name" value="TetR_C"/>
</dbReference>
<dbReference type="Gene3D" id="1.10.357.10">
    <property type="entry name" value="Tetracycline Repressor, domain 2"/>
    <property type="match status" value="1"/>
</dbReference>
<accession>A0A512DQL1</accession>
<dbReference type="PROSITE" id="PS50977">
    <property type="entry name" value="HTH_TETR_2"/>
    <property type="match status" value="1"/>
</dbReference>
<dbReference type="InterPro" id="IPR036271">
    <property type="entry name" value="Tet_transcr_reg_TetR-rel_C_sf"/>
</dbReference>
<feature type="domain" description="HTH tetR-type" evidence="5">
    <location>
        <begin position="8"/>
        <end position="68"/>
    </location>
</feature>
<feature type="DNA-binding region" description="H-T-H motif" evidence="4">
    <location>
        <begin position="31"/>
        <end position="50"/>
    </location>
</feature>
<keyword evidence="3" id="KW-0804">Transcription</keyword>
<gene>
    <name evidence="6" type="ORF">SAE02_29190</name>
</gene>
<proteinExistence type="predicted"/>
<dbReference type="RefSeq" id="WP_044429315.1">
    <property type="nucleotide sequence ID" value="NZ_BJYZ01000013.1"/>
</dbReference>
<dbReference type="Pfam" id="PF00440">
    <property type="entry name" value="TetR_N"/>
    <property type="match status" value="1"/>
</dbReference>
<keyword evidence="1" id="KW-0805">Transcription regulation</keyword>
<dbReference type="SUPFAM" id="SSF46689">
    <property type="entry name" value="Homeodomain-like"/>
    <property type="match status" value="1"/>
</dbReference>
<dbReference type="PANTHER" id="PTHR47506">
    <property type="entry name" value="TRANSCRIPTIONAL REGULATORY PROTEIN"/>
    <property type="match status" value="1"/>
</dbReference>